<dbReference type="EMBL" id="UINC01104842">
    <property type="protein sequence ID" value="SVC68310.1"/>
    <property type="molecule type" value="Genomic_DNA"/>
</dbReference>
<accession>A0A382P659</accession>
<gene>
    <name evidence="2" type="ORF">METZ01_LOCUS321164</name>
</gene>
<sequence>MQYRFIHQLCLMLGLAWPTTQALGQAVVRLSPTDSYGTYSLTASNLPTTCVAVVWRSTDRLAKGDHWSAVHAFPADKLESAALPIQPSATGTSFFKLSWQEISVPKNMIWLPLGDFLMGSPEKEAERFMDEGPVHSVTIPHGFWMDRYEVTQEQFEKLMHSTPSSTDFTADLPVNRVTWYEANEYCERLTKAEQQRDAMPLGFVYRLPTEAEWEYACRAG</sequence>
<organism evidence="2">
    <name type="scientific">marine metagenome</name>
    <dbReference type="NCBI Taxonomy" id="408172"/>
    <lineage>
        <taxon>unclassified sequences</taxon>
        <taxon>metagenomes</taxon>
        <taxon>ecological metagenomes</taxon>
    </lineage>
</organism>
<dbReference type="PANTHER" id="PTHR23150:SF19">
    <property type="entry name" value="FORMYLGLYCINE-GENERATING ENZYME"/>
    <property type="match status" value="1"/>
</dbReference>
<protein>
    <recommendedName>
        <fullName evidence="1">Sulfatase-modifying factor enzyme-like domain-containing protein</fullName>
    </recommendedName>
</protein>
<dbReference type="InterPro" id="IPR042095">
    <property type="entry name" value="SUMF_sf"/>
</dbReference>
<feature type="domain" description="Sulfatase-modifying factor enzyme-like" evidence="1">
    <location>
        <begin position="107"/>
        <end position="220"/>
    </location>
</feature>
<dbReference type="GO" id="GO:0120147">
    <property type="term" value="F:formylglycine-generating oxidase activity"/>
    <property type="evidence" value="ECO:0007669"/>
    <property type="project" value="TreeGrafter"/>
</dbReference>
<dbReference type="SUPFAM" id="SSF56436">
    <property type="entry name" value="C-type lectin-like"/>
    <property type="match status" value="1"/>
</dbReference>
<name>A0A382P659_9ZZZZ</name>
<reference evidence="2" key="1">
    <citation type="submission" date="2018-05" db="EMBL/GenBank/DDBJ databases">
        <authorList>
            <person name="Lanie J.A."/>
            <person name="Ng W.-L."/>
            <person name="Kazmierczak K.M."/>
            <person name="Andrzejewski T.M."/>
            <person name="Davidsen T.M."/>
            <person name="Wayne K.J."/>
            <person name="Tettelin H."/>
            <person name="Glass J.I."/>
            <person name="Rusch D."/>
            <person name="Podicherti R."/>
            <person name="Tsui H.-C.T."/>
            <person name="Winkler M.E."/>
        </authorList>
    </citation>
    <scope>NUCLEOTIDE SEQUENCE</scope>
</reference>
<feature type="non-terminal residue" evidence="2">
    <location>
        <position position="220"/>
    </location>
</feature>
<dbReference type="InterPro" id="IPR051043">
    <property type="entry name" value="Sulfatase_Mod_Factor_Kinase"/>
</dbReference>
<dbReference type="PANTHER" id="PTHR23150">
    <property type="entry name" value="SULFATASE MODIFYING FACTOR 1, 2"/>
    <property type="match status" value="1"/>
</dbReference>
<evidence type="ECO:0000313" key="2">
    <source>
        <dbReference type="EMBL" id="SVC68310.1"/>
    </source>
</evidence>
<dbReference type="InterPro" id="IPR005532">
    <property type="entry name" value="SUMF_dom"/>
</dbReference>
<dbReference type="InterPro" id="IPR016187">
    <property type="entry name" value="CTDL_fold"/>
</dbReference>
<dbReference type="Pfam" id="PF03781">
    <property type="entry name" value="FGE-sulfatase"/>
    <property type="match status" value="1"/>
</dbReference>
<proteinExistence type="predicted"/>
<dbReference type="AlphaFoldDB" id="A0A382P659"/>
<evidence type="ECO:0000259" key="1">
    <source>
        <dbReference type="Pfam" id="PF03781"/>
    </source>
</evidence>
<dbReference type="Gene3D" id="3.90.1580.10">
    <property type="entry name" value="paralog of FGE (formylglycine-generating enzyme)"/>
    <property type="match status" value="1"/>
</dbReference>